<dbReference type="Pfam" id="PF03876">
    <property type="entry name" value="SHS2_Rpb7-N"/>
    <property type="match status" value="1"/>
</dbReference>
<dbReference type="InterPro" id="IPR004045">
    <property type="entry name" value="Glutathione_S-Trfase_N"/>
</dbReference>
<evidence type="ECO:0000256" key="10">
    <source>
        <dbReference type="SAM" id="MobiDB-lite"/>
    </source>
</evidence>
<dbReference type="FunFam" id="3.30.70.1010:FF:000001">
    <property type="entry name" value="Elongation factor 1-gamma 1"/>
    <property type="match status" value="1"/>
</dbReference>
<dbReference type="InterPro" id="IPR012340">
    <property type="entry name" value="NA-bd_OB-fold"/>
</dbReference>
<keyword evidence="15" id="KW-1185">Reference proteome</keyword>
<dbReference type="SUPFAM" id="SSF52833">
    <property type="entry name" value="Thioredoxin-like"/>
    <property type="match status" value="1"/>
</dbReference>
<evidence type="ECO:0000256" key="7">
    <source>
        <dbReference type="ARBA" id="ARBA00022917"/>
    </source>
</evidence>
<dbReference type="InterPro" id="IPR036282">
    <property type="entry name" value="Glutathione-S-Trfase_C_sf"/>
</dbReference>
<dbReference type="InterPro" id="IPR001662">
    <property type="entry name" value="EF1B_G_C"/>
</dbReference>
<evidence type="ECO:0000256" key="5">
    <source>
        <dbReference type="ARBA" id="ARBA00022478"/>
    </source>
</evidence>
<dbReference type="Pfam" id="PF00043">
    <property type="entry name" value="GST_C"/>
    <property type="match status" value="1"/>
</dbReference>
<dbReference type="FunFam" id="1.20.1050.10:FF:000021">
    <property type="entry name" value="Elongation factor 1-gamma"/>
    <property type="match status" value="1"/>
</dbReference>
<comment type="caution">
    <text evidence="14">The sequence shown here is derived from an EMBL/GenBank/DDBJ whole genome shotgun (WGS) entry which is preliminary data.</text>
</comment>
<feature type="compositionally biased region" description="Basic and acidic residues" evidence="10">
    <location>
        <begin position="455"/>
        <end position="467"/>
    </location>
</feature>
<dbReference type="InterPro" id="IPR004046">
    <property type="entry name" value="GST_C"/>
</dbReference>
<dbReference type="CDD" id="cd03044">
    <property type="entry name" value="GST_N_EF1Bgamma"/>
    <property type="match status" value="1"/>
</dbReference>
<dbReference type="AlphaFoldDB" id="A0A556TNR2"/>
<evidence type="ECO:0000259" key="11">
    <source>
        <dbReference type="PROSITE" id="PS50040"/>
    </source>
</evidence>
<feature type="domain" description="GST C-terminal" evidence="13">
    <location>
        <begin position="293"/>
        <end position="421"/>
    </location>
</feature>
<dbReference type="Gene3D" id="3.30.70.1010">
    <property type="entry name" value="Translation elongation factor EF1B, gamma chain, conserved domain"/>
    <property type="match status" value="1"/>
</dbReference>
<reference evidence="14 15" key="1">
    <citation type="journal article" date="2019" name="Genome Biol. Evol.">
        <title>Whole-Genome Sequencing of the Giant Devil Catfish, Bagarius yarrelli.</title>
        <authorList>
            <person name="Jiang W."/>
            <person name="Lv Y."/>
            <person name="Cheng L."/>
            <person name="Yang K."/>
            <person name="Chao B."/>
            <person name="Wang X."/>
            <person name="Li Y."/>
            <person name="Pan X."/>
            <person name="You X."/>
            <person name="Zhang Y."/>
            <person name="Yang J."/>
            <person name="Li J."/>
            <person name="Zhang X."/>
            <person name="Liu S."/>
            <person name="Sun C."/>
            <person name="Yang J."/>
            <person name="Shi Q."/>
        </authorList>
    </citation>
    <scope>NUCLEOTIDE SEQUENCE [LARGE SCALE GENOMIC DNA]</scope>
    <source>
        <strain evidence="14">JWS20170419001</strain>
        <tissue evidence="14">Muscle</tissue>
    </source>
</reference>
<dbReference type="PANTHER" id="PTHR43986">
    <property type="entry name" value="ELONGATION FACTOR 1-GAMMA"/>
    <property type="match status" value="1"/>
</dbReference>
<comment type="subcellular location">
    <subcellularLocation>
        <location evidence="2">Nucleus</location>
    </subcellularLocation>
</comment>
<dbReference type="PROSITE" id="PS50405">
    <property type="entry name" value="GST_CTER"/>
    <property type="match status" value="1"/>
</dbReference>
<dbReference type="PROSITE" id="PS50404">
    <property type="entry name" value="GST_NTER"/>
    <property type="match status" value="1"/>
</dbReference>
<dbReference type="GO" id="GO:0005737">
    <property type="term" value="C:cytoplasm"/>
    <property type="evidence" value="ECO:0007669"/>
    <property type="project" value="TreeGrafter"/>
</dbReference>
<dbReference type="GO" id="GO:0003746">
    <property type="term" value="F:translation elongation factor activity"/>
    <property type="evidence" value="ECO:0007669"/>
    <property type="project" value="UniProtKB-UniRule"/>
</dbReference>
<evidence type="ECO:0000256" key="9">
    <source>
        <dbReference type="PROSITE-ProRule" id="PRU00519"/>
    </source>
</evidence>
<keyword evidence="8" id="KW-0804">Transcription</keyword>
<feature type="compositionally biased region" description="Basic and acidic residues" evidence="10">
    <location>
        <begin position="426"/>
        <end position="447"/>
    </location>
</feature>
<dbReference type="Gene3D" id="1.20.1050.10">
    <property type="match status" value="1"/>
</dbReference>
<dbReference type="GO" id="GO:0000428">
    <property type="term" value="C:DNA-directed RNA polymerase complex"/>
    <property type="evidence" value="ECO:0007669"/>
    <property type="project" value="UniProtKB-KW"/>
</dbReference>
<dbReference type="CDD" id="cd03181">
    <property type="entry name" value="GST_C_EF1Bgamma_like"/>
    <property type="match status" value="1"/>
</dbReference>
<comment type="function">
    <text evidence="1">Probably plays a role in anchoring the complex to other cellular components.</text>
</comment>
<dbReference type="InterPro" id="IPR050802">
    <property type="entry name" value="EF-GSTs"/>
</dbReference>
<feature type="domain" description="EF-1-gamma C-terminal" evidence="11">
    <location>
        <begin position="487"/>
        <end position="638"/>
    </location>
</feature>
<keyword evidence="5" id="KW-0240">DNA-directed RNA polymerase</keyword>
<evidence type="ECO:0000256" key="8">
    <source>
        <dbReference type="ARBA" id="ARBA00023163"/>
    </source>
</evidence>
<dbReference type="SUPFAM" id="SSF88798">
    <property type="entry name" value="N-terminal, heterodimerisation domain of RBP7 (RpoE)"/>
    <property type="match status" value="1"/>
</dbReference>
<evidence type="ECO:0000256" key="3">
    <source>
        <dbReference type="ARBA" id="ARBA00009307"/>
    </source>
</evidence>
<accession>A0A556TNR2</accession>
<dbReference type="FunFam" id="3.30.1490.120:FF:000001">
    <property type="entry name" value="DNA-directed RNA polymerase II subunit RPB7"/>
    <property type="match status" value="1"/>
</dbReference>
<dbReference type="InterPro" id="IPR036898">
    <property type="entry name" value="RNA_pol_Rpb7-like_N_sf"/>
</dbReference>
<dbReference type="Gene3D" id="3.40.30.10">
    <property type="entry name" value="Glutaredoxin"/>
    <property type="match status" value="1"/>
</dbReference>
<evidence type="ECO:0000313" key="14">
    <source>
        <dbReference type="EMBL" id="TSK28155.1"/>
    </source>
</evidence>
<dbReference type="SFLD" id="SFLDS00019">
    <property type="entry name" value="Glutathione_Transferase_(cytos"/>
    <property type="match status" value="1"/>
</dbReference>
<dbReference type="GO" id="GO:0006351">
    <property type="term" value="P:DNA-templated transcription"/>
    <property type="evidence" value="ECO:0007669"/>
    <property type="project" value="InterPro"/>
</dbReference>
<dbReference type="Gene3D" id="2.40.50.140">
    <property type="entry name" value="Nucleic acid-binding proteins"/>
    <property type="match status" value="1"/>
</dbReference>
<feature type="region of interest" description="Disordered" evidence="10">
    <location>
        <begin position="426"/>
        <end position="476"/>
    </location>
</feature>
<evidence type="ECO:0000256" key="2">
    <source>
        <dbReference type="ARBA" id="ARBA00004123"/>
    </source>
</evidence>
<dbReference type="Gene3D" id="3.30.1490.120">
    <property type="entry name" value="RNA polymerase Rpb7-like, N-terminal domain"/>
    <property type="match status" value="1"/>
</dbReference>
<dbReference type="FunFam" id="3.40.30.10:FF:000088">
    <property type="entry name" value="Elongation factor 1-gamma"/>
    <property type="match status" value="1"/>
</dbReference>
<feature type="domain" description="GST N-terminal" evidence="12">
    <location>
        <begin position="207"/>
        <end position="292"/>
    </location>
</feature>
<evidence type="ECO:0000259" key="12">
    <source>
        <dbReference type="PROSITE" id="PS50404"/>
    </source>
</evidence>
<dbReference type="OrthoDB" id="249703at2759"/>
<evidence type="ECO:0000256" key="4">
    <source>
        <dbReference type="ARBA" id="ARBA00011237"/>
    </source>
</evidence>
<dbReference type="Pfam" id="PF00647">
    <property type="entry name" value="EF1G"/>
    <property type="match status" value="1"/>
</dbReference>
<dbReference type="InterPro" id="IPR036433">
    <property type="entry name" value="EF1B_G_C_sf"/>
</dbReference>
<dbReference type="CDD" id="cd04329">
    <property type="entry name" value="RNAP_II_Rpb7_N"/>
    <property type="match status" value="1"/>
</dbReference>
<evidence type="ECO:0000313" key="15">
    <source>
        <dbReference type="Proteomes" id="UP000319801"/>
    </source>
</evidence>
<comment type="subunit">
    <text evidence="4">EF-1 is composed of four subunits: alpha, beta, delta, and gamma.</text>
</comment>
<keyword evidence="7 9" id="KW-0648">Protein biosynthesis</keyword>
<evidence type="ECO:0000256" key="6">
    <source>
        <dbReference type="ARBA" id="ARBA00022768"/>
    </source>
</evidence>
<dbReference type="GO" id="GO:0005634">
    <property type="term" value="C:nucleus"/>
    <property type="evidence" value="ECO:0007669"/>
    <property type="project" value="UniProtKB-SubCell"/>
</dbReference>
<dbReference type="InterPro" id="IPR040079">
    <property type="entry name" value="Glutathione_S-Trfase"/>
</dbReference>
<dbReference type="SUPFAM" id="SSF47616">
    <property type="entry name" value="GST C-terminal domain-like"/>
    <property type="match status" value="1"/>
</dbReference>
<comment type="similarity">
    <text evidence="3">Belongs to the eukaryotic RPB7/RPC8 RNA polymerase subunit family.</text>
</comment>
<dbReference type="InterPro" id="IPR005576">
    <property type="entry name" value="Rpb7-like_N"/>
</dbReference>
<name>A0A556TNR2_BAGYA</name>
<dbReference type="PROSITE" id="PS50040">
    <property type="entry name" value="EF1G_C"/>
    <property type="match status" value="1"/>
</dbReference>
<dbReference type="SUPFAM" id="SSF50249">
    <property type="entry name" value="Nucleic acid-binding proteins"/>
    <property type="match status" value="1"/>
</dbReference>
<keyword evidence="6 9" id="KW-0251">Elongation factor</keyword>
<dbReference type="SFLD" id="SFLDG00358">
    <property type="entry name" value="Main_(cytGST)"/>
    <property type="match status" value="1"/>
</dbReference>
<evidence type="ECO:0000256" key="1">
    <source>
        <dbReference type="ARBA" id="ARBA00003468"/>
    </source>
</evidence>
<dbReference type="PANTHER" id="PTHR43986:SF1">
    <property type="entry name" value="ELONGATION FACTOR 1-GAMMA"/>
    <property type="match status" value="1"/>
</dbReference>
<dbReference type="EMBL" id="VCAZ01000008">
    <property type="protein sequence ID" value="TSK28155.1"/>
    <property type="molecule type" value="Genomic_DNA"/>
</dbReference>
<dbReference type="SMART" id="SM01183">
    <property type="entry name" value="EF1G"/>
    <property type="match status" value="1"/>
</dbReference>
<dbReference type="Proteomes" id="UP000319801">
    <property type="component" value="Unassembled WGS sequence"/>
</dbReference>
<dbReference type="InterPro" id="IPR010987">
    <property type="entry name" value="Glutathione-S-Trfase_C-like"/>
</dbReference>
<dbReference type="SUPFAM" id="SSF89942">
    <property type="entry name" value="eEF1-gamma domain"/>
    <property type="match status" value="1"/>
</dbReference>
<evidence type="ECO:0000259" key="13">
    <source>
        <dbReference type="PROSITE" id="PS50405"/>
    </source>
</evidence>
<dbReference type="InterPro" id="IPR036249">
    <property type="entry name" value="Thioredoxin-like_sf"/>
</dbReference>
<organism evidence="14 15">
    <name type="scientific">Bagarius yarrelli</name>
    <name type="common">Goonch</name>
    <name type="synonym">Bagrus yarrelli</name>
    <dbReference type="NCBI Taxonomy" id="175774"/>
    <lineage>
        <taxon>Eukaryota</taxon>
        <taxon>Metazoa</taxon>
        <taxon>Chordata</taxon>
        <taxon>Craniata</taxon>
        <taxon>Vertebrata</taxon>
        <taxon>Euteleostomi</taxon>
        <taxon>Actinopterygii</taxon>
        <taxon>Neopterygii</taxon>
        <taxon>Teleostei</taxon>
        <taxon>Ostariophysi</taxon>
        <taxon>Siluriformes</taxon>
        <taxon>Sisoridae</taxon>
        <taxon>Sisorinae</taxon>
        <taxon>Bagarius</taxon>
    </lineage>
</organism>
<proteinExistence type="inferred from homology"/>
<gene>
    <name evidence="14" type="ORF">Baya_2342</name>
</gene>
<dbReference type="Pfam" id="PF02798">
    <property type="entry name" value="GST_N"/>
    <property type="match status" value="1"/>
</dbReference>
<protein>
    <submittedName>
        <fullName evidence="14">Elongation factor 1-gamma</fullName>
    </submittedName>
</protein>
<sequence length="638" mass="72456">MSARAGWPPKGLSQGNKFLLELMGFSGACIDLLHAYSGSAFAAERHTSAPQIFRIPAESNPDTQQQLLKKFQQISLEHEILLHPRYFGPNLLNTVKQKLFTEVEGTCTGKYGFVIAVTTIDNIGAGVIQPGRGFVLYPVKYKAIVFRPFKGEVVDAVVTQVNKSIPSEMEFDPNSNPPCYKTVDEDIVIQQDDEIRLKIVGTRVDKNDITLYTYPENWRAFKAQIAAQYSGARLKVASSPPAFTFGQTNRSPAFLNNFPLGKVPAYQGDDGFCLFESNAIAHYLSNDALRGSTPQTSAQVLQWVSFADSEIIPPASTWVFPTLGIMQFNKQATEQAKEEVKRVLAVLNQHLNTRTFLVGERVSLADITVACSLLWLYKQVLEPAFRQPYPNVNRWFVTCINQPQFKTVLGEVKLCEKMAQFDSKKFAENQPKKETPPKKEKAGKEAGKQQPQQQQEKKEKKKEEKKPAPPAEEMDECEAALAAEPKTKDPFAHLPKSSFVLDEFKRKYSNEDTLTVAIPYFWENFDREGFSIWYSEYRFPEELTMTFMSCNLITGMFQRLDKLRKNAFASVILFGTNNNSSISGIWLSEDWQIDYESYNWRKLDVDSEECKTMVKEYFAWEGEFKHVGKPFSQGKIFK</sequence>